<dbReference type="InterPro" id="IPR019756">
    <property type="entry name" value="Pept_S26A_signal_pept_1_Ser-AS"/>
</dbReference>
<keyword evidence="8 12" id="KW-0472">Membrane</keyword>
<evidence type="ECO:0000256" key="1">
    <source>
        <dbReference type="ARBA" id="ARBA00004648"/>
    </source>
</evidence>
<dbReference type="Pfam" id="PF10502">
    <property type="entry name" value="Peptidase_S26"/>
    <property type="match status" value="1"/>
</dbReference>
<comment type="function">
    <text evidence="10">Catalytic component of the signal peptidase complex (SPC) which catalyzes the cleavage of N-terminal signal sequences from nascent proteins as they are translocated into the lumen of the endoplasmic reticulum. Specifically cleaves N-terminal signal peptides that contain a hydrophobic alpha-helix (h-region) shorter than 18-20 amino acids.</text>
</comment>
<dbReference type="InterPro" id="IPR036286">
    <property type="entry name" value="LexA/Signal_pep-like_sf"/>
</dbReference>
<evidence type="ECO:0000256" key="12">
    <source>
        <dbReference type="SAM" id="Phobius"/>
    </source>
</evidence>
<comment type="subcellular location">
    <subcellularLocation>
        <location evidence="1">Endoplasmic reticulum membrane</location>
        <topology evidence="1">Single-pass type II membrane protein</topology>
    </subcellularLocation>
</comment>
<reference evidence="14 15" key="1">
    <citation type="submission" date="2020-03" db="EMBL/GenBank/DDBJ databases">
        <title>Leucobacter sp. nov., isolated from beetles.</title>
        <authorList>
            <person name="Hyun D.-W."/>
            <person name="Bae J.-W."/>
        </authorList>
    </citation>
    <scope>NUCLEOTIDE SEQUENCE [LARGE SCALE GENOMIC DNA]</scope>
    <source>
        <strain evidence="14 15">HDW9A</strain>
    </source>
</reference>
<evidence type="ECO:0000256" key="10">
    <source>
        <dbReference type="ARBA" id="ARBA00045533"/>
    </source>
</evidence>
<feature type="transmembrane region" description="Helical" evidence="12">
    <location>
        <begin position="172"/>
        <end position="190"/>
    </location>
</feature>
<dbReference type="GO" id="GO:0009003">
    <property type="term" value="F:signal peptidase activity"/>
    <property type="evidence" value="ECO:0007669"/>
    <property type="project" value="UniProtKB-EC"/>
</dbReference>
<evidence type="ECO:0000313" key="15">
    <source>
        <dbReference type="Proteomes" id="UP000503441"/>
    </source>
</evidence>
<dbReference type="PROSITE" id="PS00501">
    <property type="entry name" value="SPASE_I_1"/>
    <property type="match status" value="1"/>
</dbReference>
<protein>
    <recommendedName>
        <fullName evidence="9 11">Signal peptidase I</fullName>
        <ecNumber evidence="11">3.4.21.89</ecNumber>
    </recommendedName>
</protein>
<dbReference type="SUPFAM" id="SSF51306">
    <property type="entry name" value="LexA/Signal peptidase"/>
    <property type="match status" value="1"/>
</dbReference>
<evidence type="ECO:0000256" key="7">
    <source>
        <dbReference type="ARBA" id="ARBA00022989"/>
    </source>
</evidence>
<evidence type="ECO:0000256" key="2">
    <source>
        <dbReference type="ARBA" id="ARBA00022670"/>
    </source>
</evidence>
<dbReference type="NCBIfam" id="TIGR02228">
    <property type="entry name" value="sigpep_I_arch"/>
    <property type="match status" value="1"/>
</dbReference>
<evidence type="ECO:0000256" key="11">
    <source>
        <dbReference type="NCBIfam" id="TIGR02228"/>
    </source>
</evidence>
<evidence type="ECO:0000256" key="9">
    <source>
        <dbReference type="ARBA" id="ARBA00033305"/>
    </source>
</evidence>
<name>A0ABX6JY48_9MICO</name>
<feature type="domain" description="Peptidase S26" evidence="13">
    <location>
        <begin position="39"/>
        <end position="116"/>
    </location>
</feature>
<evidence type="ECO:0000313" key="14">
    <source>
        <dbReference type="EMBL" id="QIM19226.1"/>
    </source>
</evidence>
<keyword evidence="4 14" id="KW-0378">Hydrolase</keyword>
<dbReference type="CDD" id="cd06530">
    <property type="entry name" value="S26_SPase_I"/>
    <property type="match status" value="1"/>
</dbReference>
<evidence type="ECO:0000256" key="3">
    <source>
        <dbReference type="ARBA" id="ARBA00022692"/>
    </source>
</evidence>
<keyword evidence="7 12" id="KW-1133">Transmembrane helix</keyword>
<accession>A0ABX6JY48</accession>
<feature type="transmembrane region" description="Helical" evidence="12">
    <location>
        <begin position="29"/>
        <end position="52"/>
    </location>
</feature>
<dbReference type="Proteomes" id="UP000503441">
    <property type="component" value="Chromosome"/>
</dbReference>
<evidence type="ECO:0000256" key="8">
    <source>
        <dbReference type="ARBA" id="ARBA00023136"/>
    </source>
</evidence>
<dbReference type="PANTHER" id="PTHR10806">
    <property type="entry name" value="SIGNAL PEPTIDASE COMPLEX CATALYTIC SUBUNIT SEC11"/>
    <property type="match status" value="1"/>
</dbReference>
<dbReference type="PRINTS" id="PR00728">
    <property type="entry name" value="SIGNALPTASE"/>
</dbReference>
<dbReference type="PANTHER" id="PTHR10806:SF6">
    <property type="entry name" value="SIGNAL PEPTIDASE COMPLEX CATALYTIC SUBUNIT SEC11"/>
    <property type="match status" value="1"/>
</dbReference>
<organism evidence="14 15">
    <name type="scientific">Leucobacter coleopterorum</name>
    <dbReference type="NCBI Taxonomy" id="2714933"/>
    <lineage>
        <taxon>Bacteria</taxon>
        <taxon>Bacillati</taxon>
        <taxon>Actinomycetota</taxon>
        <taxon>Actinomycetes</taxon>
        <taxon>Micrococcales</taxon>
        <taxon>Microbacteriaceae</taxon>
        <taxon>Leucobacter</taxon>
    </lineage>
</organism>
<keyword evidence="2" id="KW-0645">Protease</keyword>
<dbReference type="InterPro" id="IPR001733">
    <property type="entry name" value="Peptidase_S26B"/>
</dbReference>
<evidence type="ECO:0000256" key="4">
    <source>
        <dbReference type="ARBA" id="ARBA00022801"/>
    </source>
</evidence>
<keyword evidence="15" id="KW-1185">Reference proteome</keyword>
<dbReference type="EC" id="3.4.21.89" evidence="11"/>
<dbReference type="EMBL" id="CP049933">
    <property type="protein sequence ID" value="QIM19226.1"/>
    <property type="molecule type" value="Genomic_DNA"/>
</dbReference>
<evidence type="ECO:0000259" key="13">
    <source>
        <dbReference type="Pfam" id="PF10502"/>
    </source>
</evidence>
<evidence type="ECO:0000256" key="5">
    <source>
        <dbReference type="ARBA" id="ARBA00022824"/>
    </source>
</evidence>
<dbReference type="RefSeq" id="WP_166331470.1">
    <property type="nucleotide sequence ID" value="NZ_CP049933.1"/>
</dbReference>
<keyword evidence="6" id="KW-0735">Signal-anchor</keyword>
<dbReference type="InterPro" id="IPR019533">
    <property type="entry name" value="Peptidase_S26"/>
</dbReference>
<sequence>MKYQQNSARARAGTQARSLGHWSTSPWQIVGRAVMSALVISAVVVLLALVVVPRVMGGDSLTVLSGSMEPTFAPGDVVVVKGTDEVGVCNDVSVGAIVTYFPKANDPALITHRVIGKTIGTFEDHTQCRLITQGDANSSVDEPVSPTQVRGVFMYGIPKLGWARQWVGENPMLALAALVAVLVIAGGWSATRKPRTTVITAPRQGSGMMKQTSTTASAKPDVGVVRDRELHDRELKLRERELELRERELAHAIARSASATDEAAVTAIQRVKE</sequence>
<gene>
    <name evidence="14" type="ORF">G7066_12795</name>
</gene>
<keyword evidence="3 12" id="KW-0812">Transmembrane</keyword>
<evidence type="ECO:0000256" key="6">
    <source>
        <dbReference type="ARBA" id="ARBA00022968"/>
    </source>
</evidence>
<keyword evidence="5" id="KW-0256">Endoplasmic reticulum</keyword>
<proteinExistence type="predicted"/>